<evidence type="ECO:0000256" key="4">
    <source>
        <dbReference type="PROSITE-ProRule" id="PRU00169"/>
    </source>
</evidence>
<keyword evidence="1" id="KW-0805">Transcription regulation</keyword>
<dbReference type="SMART" id="SM00448">
    <property type="entry name" value="REC"/>
    <property type="match status" value="1"/>
</dbReference>
<dbReference type="PANTHER" id="PTHR43280:SF2">
    <property type="entry name" value="HTH-TYPE TRANSCRIPTIONAL REGULATOR EXSA"/>
    <property type="match status" value="1"/>
</dbReference>
<accession>A0A494XJ39</accession>
<dbReference type="EMBL" id="RBZM01000010">
    <property type="protein sequence ID" value="RKP48084.1"/>
    <property type="molecule type" value="Genomic_DNA"/>
</dbReference>
<evidence type="ECO:0000259" key="5">
    <source>
        <dbReference type="PROSITE" id="PS01124"/>
    </source>
</evidence>
<feature type="domain" description="Response regulatory" evidence="6">
    <location>
        <begin position="2"/>
        <end position="118"/>
    </location>
</feature>
<evidence type="ECO:0000259" key="6">
    <source>
        <dbReference type="PROSITE" id="PS50110"/>
    </source>
</evidence>
<gene>
    <name evidence="7" type="ORF">D7Z26_22620</name>
</gene>
<dbReference type="PRINTS" id="PR00032">
    <property type="entry name" value="HTHARAC"/>
</dbReference>
<dbReference type="SUPFAM" id="SSF46689">
    <property type="entry name" value="Homeodomain-like"/>
    <property type="match status" value="2"/>
</dbReference>
<protein>
    <submittedName>
        <fullName evidence="7">Response regulator</fullName>
    </submittedName>
</protein>
<evidence type="ECO:0000313" key="7">
    <source>
        <dbReference type="EMBL" id="RKP48084.1"/>
    </source>
</evidence>
<evidence type="ECO:0000256" key="2">
    <source>
        <dbReference type="ARBA" id="ARBA00023125"/>
    </source>
</evidence>
<evidence type="ECO:0000313" key="8">
    <source>
        <dbReference type="Proteomes" id="UP000282076"/>
    </source>
</evidence>
<dbReference type="InterPro" id="IPR009057">
    <property type="entry name" value="Homeodomain-like_sf"/>
</dbReference>
<evidence type="ECO:0000256" key="1">
    <source>
        <dbReference type="ARBA" id="ARBA00023015"/>
    </source>
</evidence>
<dbReference type="InterPro" id="IPR011006">
    <property type="entry name" value="CheY-like_superfamily"/>
</dbReference>
<name>A0A494XJ39_9BACL</name>
<feature type="modified residue" description="4-aspartylphosphate" evidence="4">
    <location>
        <position position="53"/>
    </location>
</feature>
<sequence>MNILVADDEGVIREGVQRTIAATYPEFRVELAASAAEAAEIMERMPVDIVLTDILMPGMDGLEFMRISQRKYPNVKWVVISAHSEFAYAQKAIRLGARDYLLKPIGKPKLNELIGTLSEEVGVEKEASRESEFLRNGLKYLREAVFQRLAAGLDIGKLDLGPFFESHPVYYVIMIALDAGDSQSVSLEHFIVENVLGELIEMHGDGFVTSFDRKSLLGLVTLKEEVPFDTLLGELRVHLKRYLKIPFQLLHSERMDDIKEVPRVVGQFRQESASGSFETMESGGDKAIEIALHYIKAHYNQDLSLEKVASIVFLNPVYFSQLFKQKTGQGYKEYVISLRLQQAKELLGNPSLKLAEIAERIGYQDVRHFTQVFRKKYNMTPTEYRMGARTPTGDDHEGE</sequence>
<keyword evidence="8" id="KW-1185">Reference proteome</keyword>
<dbReference type="InterPro" id="IPR020449">
    <property type="entry name" value="Tscrpt_reg_AraC-type_HTH"/>
</dbReference>
<feature type="domain" description="HTH araC/xylS-type" evidence="5">
    <location>
        <begin position="289"/>
        <end position="387"/>
    </location>
</feature>
<dbReference type="Proteomes" id="UP000282076">
    <property type="component" value="Unassembled WGS sequence"/>
</dbReference>
<dbReference type="RefSeq" id="WP_120979375.1">
    <property type="nucleotide sequence ID" value="NZ_RBZM01000010.1"/>
</dbReference>
<dbReference type="InterPro" id="IPR018062">
    <property type="entry name" value="HTH_AraC-typ_CS"/>
</dbReference>
<reference evidence="7 8" key="1">
    <citation type="submission" date="2018-10" db="EMBL/GenBank/DDBJ databases">
        <title>Cohnella sp. M2MS4P-1, whole genome shotgun sequence.</title>
        <authorList>
            <person name="Tuo L."/>
        </authorList>
    </citation>
    <scope>NUCLEOTIDE SEQUENCE [LARGE SCALE GENOMIC DNA]</scope>
    <source>
        <strain evidence="7 8">M2MS4P-1</strain>
    </source>
</reference>
<evidence type="ECO:0000256" key="3">
    <source>
        <dbReference type="ARBA" id="ARBA00023163"/>
    </source>
</evidence>
<dbReference type="PROSITE" id="PS50110">
    <property type="entry name" value="RESPONSE_REGULATORY"/>
    <property type="match status" value="1"/>
</dbReference>
<dbReference type="PROSITE" id="PS01124">
    <property type="entry name" value="HTH_ARAC_FAMILY_2"/>
    <property type="match status" value="1"/>
</dbReference>
<comment type="caution">
    <text evidence="7">The sequence shown here is derived from an EMBL/GenBank/DDBJ whole genome shotgun (WGS) entry which is preliminary data.</text>
</comment>
<dbReference type="SMART" id="SM00342">
    <property type="entry name" value="HTH_ARAC"/>
    <property type="match status" value="1"/>
</dbReference>
<dbReference type="Pfam" id="PF00072">
    <property type="entry name" value="Response_reg"/>
    <property type="match status" value="1"/>
</dbReference>
<keyword evidence="2" id="KW-0238">DNA-binding</keyword>
<dbReference type="InterPro" id="IPR001789">
    <property type="entry name" value="Sig_transdc_resp-reg_receiver"/>
</dbReference>
<dbReference type="GO" id="GO:0043565">
    <property type="term" value="F:sequence-specific DNA binding"/>
    <property type="evidence" value="ECO:0007669"/>
    <property type="project" value="InterPro"/>
</dbReference>
<dbReference type="Gene3D" id="1.10.10.60">
    <property type="entry name" value="Homeodomain-like"/>
    <property type="match status" value="2"/>
</dbReference>
<proteinExistence type="predicted"/>
<keyword evidence="3" id="KW-0804">Transcription</keyword>
<organism evidence="7 8">
    <name type="scientific">Cohnella endophytica</name>
    <dbReference type="NCBI Taxonomy" id="2419778"/>
    <lineage>
        <taxon>Bacteria</taxon>
        <taxon>Bacillati</taxon>
        <taxon>Bacillota</taxon>
        <taxon>Bacilli</taxon>
        <taxon>Bacillales</taxon>
        <taxon>Paenibacillaceae</taxon>
        <taxon>Cohnella</taxon>
    </lineage>
</organism>
<dbReference type="SUPFAM" id="SSF52172">
    <property type="entry name" value="CheY-like"/>
    <property type="match status" value="1"/>
</dbReference>
<dbReference type="GO" id="GO:0003700">
    <property type="term" value="F:DNA-binding transcription factor activity"/>
    <property type="evidence" value="ECO:0007669"/>
    <property type="project" value="InterPro"/>
</dbReference>
<dbReference type="Pfam" id="PF12833">
    <property type="entry name" value="HTH_18"/>
    <property type="match status" value="1"/>
</dbReference>
<dbReference type="OrthoDB" id="9788446at2"/>
<dbReference type="PROSITE" id="PS00041">
    <property type="entry name" value="HTH_ARAC_FAMILY_1"/>
    <property type="match status" value="1"/>
</dbReference>
<dbReference type="Gene3D" id="3.40.50.2300">
    <property type="match status" value="1"/>
</dbReference>
<dbReference type="GO" id="GO:0000160">
    <property type="term" value="P:phosphorelay signal transduction system"/>
    <property type="evidence" value="ECO:0007669"/>
    <property type="project" value="InterPro"/>
</dbReference>
<dbReference type="CDD" id="cd17536">
    <property type="entry name" value="REC_YesN-like"/>
    <property type="match status" value="1"/>
</dbReference>
<dbReference type="InterPro" id="IPR018060">
    <property type="entry name" value="HTH_AraC"/>
</dbReference>
<dbReference type="PANTHER" id="PTHR43280">
    <property type="entry name" value="ARAC-FAMILY TRANSCRIPTIONAL REGULATOR"/>
    <property type="match status" value="1"/>
</dbReference>
<keyword evidence="4" id="KW-0597">Phosphoprotein</keyword>
<dbReference type="AlphaFoldDB" id="A0A494XJ39"/>